<evidence type="ECO:0000256" key="3">
    <source>
        <dbReference type="ARBA" id="ARBA00023315"/>
    </source>
</evidence>
<dbReference type="Gene3D" id="3.30.70.250">
    <property type="entry name" value="Malonyl-CoA ACP transacylase, ACP-binding"/>
    <property type="match status" value="1"/>
</dbReference>
<evidence type="ECO:0000313" key="5">
    <source>
        <dbReference type="EMBL" id="QGN14975.1"/>
    </source>
</evidence>
<accession>A0ABX6ERL3</accession>
<reference evidence="5 6" key="1">
    <citation type="submission" date="2016-03" db="EMBL/GenBank/DDBJ databases">
        <title>How can Kluyveromyces marxianus grow so fast - potential evolutionary course in Saccharomyces Complex revealed by comparative genomics.</title>
        <authorList>
            <person name="Mo W."/>
            <person name="Lu W."/>
            <person name="Yang X."/>
            <person name="Qi J."/>
            <person name="Lv H."/>
        </authorList>
    </citation>
    <scope>NUCLEOTIDE SEQUENCE [LARGE SCALE GENOMIC DNA]</scope>
    <source>
        <strain evidence="5 6">FIM1</strain>
    </source>
</reference>
<proteinExistence type="predicted"/>
<dbReference type="InterPro" id="IPR001227">
    <property type="entry name" value="Ac_transferase_dom_sf"/>
</dbReference>
<dbReference type="InterPro" id="IPR050858">
    <property type="entry name" value="Mal-CoA-ACP_Trans/PKS_FabD"/>
</dbReference>
<reference evidence="5 6" key="2">
    <citation type="submission" date="2019-11" db="EMBL/GenBank/DDBJ databases">
        <authorList>
            <person name="Lu H."/>
        </authorList>
    </citation>
    <scope>NUCLEOTIDE SEQUENCE [LARGE SCALE GENOMIC DNA]</scope>
    <source>
        <strain evidence="5 6">FIM1</strain>
    </source>
</reference>
<dbReference type="EMBL" id="CP015055">
    <property type="protein sequence ID" value="QGN14975.1"/>
    <property type="molecule type" value="Genomic_DNA"/>
</dbReference>
<keyword evidence="6" id="KW-1185">Reference proteome</keyword>
<dbReference type="SUPFAM" id="SSF52151">
    <property type="entry name" value="FabD/lysophospholipase-like"/>
    <property type="match status" value="1"/>
</dbReference>
<evidence type="ECO:0000256" key="1">
    <source>
        <dbReference type="ARBA" id="ARBA00013258"/>
    </source>
</evidence>
<evidence type="ECO:0000256" key="4">
    <source>
        <dbReference type="ARBA" id="ARBA00048462"/>
    </source>
</evidence>
<evidence type="ECO:0000256" key="2">
    <source>
        <dbReference type="ARBA" id="ARBA00022679"/>
    </source>
</evidence>
<dbReference type="PANTHER" id="PTHR42681">
    <property type="entry name" value="MALONYL-COA-ACYL CARRIER PROTEIN TRANSACYLASE, MITOCHONDRIAL"/>
    <property type="match status" value="1"/>
</dbReference>
<dbReference type="PANTHER" id="PTHR42681:SF1">
    <property type="entry name" value="MALONYL-COA-ACYL CARRIER PROTEIN TRANSACYLASE, MITOCHONDRIAL"/>
    <property type="match status" value="1"/>
</dbReference>
<name>A0ABX6ERL3_KLUMA</name>
<evidence type="ECO:0000313" key="6">
    <source>
        <dbReference type="Proteomes" id="UP000422736"/>
    </source>
</evidence>
<gene>
    <name evidence="5" type="primary">MCT1</name>
    <name evidence="5" type="ORF">FIM1_1653</name>
</gene>
<keyword evidence="2" id="KW-0808">Transferase</keyword>
<dbReference type="Proteomes" id="UP000422736">
    <property type="component" value="Chromosome 2"/>
</dbReference>
<protein>
    <recommendedName>
        <fullName evidence="1">[acyl-carrier-protein] S-malonyltransferase</fullName>
        <ecNumber evidence="1">2.3.1.39</ecNumber>
    </recommendedName>
</protein>
<dbReference type="EC" id="2.3.1.39" evidence="1"/>
<sequence>MSRTNLLSFPGQGSKILLERLNHWCVNVPTFNNTNLINEFKNNLEKPESVAGCSNLLHKYWLSKNERNKSGTTYVIGHSLGELNALNASVNGIAFQCRDVMNIASFRNNLMIQAKQDYMRKNNLKDESYELWAITNFRSKDLRKDLLQLLKDSDANSVKLANDNAVNQCVVTGLPSDINKFKEYCQLCKLKLKFSQLSNPFSIPFHNSNILRPIQEPLYDYIWDILKENGMQQLANEKVENPIISNVDGKLTNDFHTALEKFVVGSSEIVNFVASCHTIASELDMEEAYHFGPGNSIGKLIERNLKGFSSAVTHHYID</sequence>
<organism evidence="5 6">
    <name type="scientific">Kluyveromyces marxianus</name>
    <name type="common">Yeast</name>
    <name type="synonym">Candida kefyr</name>
    <dbReference type="NCBI Taxonomy" id="4911"/>
    <lineage>
        <taxon>Eukaryota</taxon>
        <taxon>Fungi</taxon>
        <taxon>Dikarya</taxon>
        <taxon>Ascomycota</taxon>
        <taxon>Saccharomycotina</taxon>
        <taxon>Saccharomycetes</taxon>
        <taxon>Saccharomycetales</taxon>
        <taxon>Saccharomycetaceae</taxon>
        <taxon>Kluyveromyces</taxon>
    </lineage>
</organism>
<dbReference type="InterPro" id="IPR016035">
    <property type="entry name" value="Acyl_Trfase/lysoPLipase"/>
</dbReference>
<comment type="catalytic activity">
    <reaction evidence="4">
        <text>holo-[ACP] + malonyl-CoA = malonyl-[ACP] + CoA</text>
        <dbReference type="Rhea" id="RHEA:41792"/>
        <dbReference type="Rhea" id="RHEA-COMP:9623"/>
        <dbReference type="Rhea" id="RHEA-COMP:9685"/>
        <dbReference type="ChEBI" id="CHEBI:57287"/>
        <dbReference type="ChEBI" id="CHEBI:57384"/>
        <dbReference type="ChEBI" id="CHEBI:64479"/>
        <dbReference type="ChEBI" id="CHEBI:78449"/>
        <dbReference type="EC" id="2.3.1.39"/>
    </reaction>
</comment>
<keyword evidence="3" id="KW-0012">Acyltransferase</keyword>
<dbReference type="Gene3D" id="3.40.366.10">
    <property type="entry name" value="Malonyl-Coenzyme A Acyl Carrier Protein, domain 2"/>
    <property type="match status" value="1"/>
</dbReference>